<sequence>MLLKKVFFHALFLLPVLDAAAQNLPLDTAVRKGVLPNGFTYYIRHNAEPAKRAQLYLVVKAGSILETEEQRGLAHFMEHMSFNGTKNYPKNKLVEYLQQSGIRFGADLNAYTSFDETVYQLPIPTDNKELFNNGIQIMRDWAQDATLDPEEIDRERGVVIEEKRLRKGADQRIQDKTFPILVNKSRYADRLPIGTEEVLNKFTPATIRAFYKDWYRPDLQALIVVGDIDVKEVEKMVKAKFSNLKKPSVVKPRTVYTIPLQGKNQFITVTDSEYPQTVVQLLMKRKVSPVKTVADYNTAIVNSLFSQMLAARLGELSKKPNPPFRQFGGGISSLFGGVNALSLQLVARDNELESGFAAAWAEIARIKRFGFVASELQRAKTNILTSMTSRLKEKDKINSSDYVSEYQANFLSGSAAMSVEAEVKLIQEILPAITLEAINTRANEWLKETDRDIIVTAPESAKASLPAELTVNNWIAAAEKQTLTAYQDNAADGSLLPSLPPAGKVTATKTISEIGVTELTLSNGARVILKPTTFKNDEISFMAYSHGGTALYSDADFQSAANAAGIMASSGLGSYDPIAMPKLLNGKLVQVMPFIGETAEGIQGGSSVKDLGTALQLIHAYFTVPRKDTVVFNNIIRQSEQAITNRYGNIRNVFVDTVSAVMGNYNVRRTGPTLDKLHQIKLDRAYNVFRERFANAGDFTFFFVGSFQVDSIRPLLEEYIGSLPGTAVKETPKDLGIRAPKGNITKTVYKGKEDKASVQMSFTGDFDFSPENAVQINALKEVLQFRLLERLRETEGGVYTPSASLQVSKLPVGRYNLGVSFGCAPANVDKLIAATFDEIKKLQQDGPPATDLTKFKEEEKRQFELALTDNGFWMGYIVDAYVNEQDPKRVLNQDKELDKVTLATIQAAAKKYLDDKNVIKFVWLPEQQ</sequence>
<keyword evidence="3" id="KW-0645">Protease</keyword>
<evidence type="ECO:0000256" key="4">
    <source>
        <dbReference type="ARBA" id="ARBA00022723"/>
    </source>
</evidence>
<dbReference type="PANTHER" id="PTHR43690">
    <property type="entry name" value="NARDILYSIN"/>
    <property type="match status" value="1"/>
</dbReference>
<dbReference type="InterPro" id="IPR011249">
    <property type="entry name" value="Metalloenz_LuxS/M16"/>
</dbReference>
<dbReference type="GO" id="GO:0004222">
    <property type="term" value="F:metalloendopeptidase activity"/>
    <property type="evidence" value="ECO:0007669"/>
    <property type="project" value="InterPro"/>
</dbReference>
<protein>
    <submittedName>
        <fullName evidence="12">Insulinase family protein</fullName>
    </submittedName>
</protein>
<evidence type="ECO:0000256" key="1">
    <source>
        <dbReference type="ARBA" id="ARBA00001947"/>
    </source>
</evidence>
<organism evidence="12 13">
    <name type="scientific">Candidatus Pseudobacter hemicellulosilyticus</name>
    <dbReference type="NCBI Taxonomy" id="3121375"/>
    <lineage>
        <taxon>Bacteria</taxon>
        <taxon>Pseudomonadati</taxon>
        <taxon>Bacteroidota</taxon>
        <taxon>Chitinophagia</taxon>
        <taxon>Chitinophagales</taxon>
        <taxon>Chitinophagaceae</taxon>
        <taxon>Pseudobacter</taxon>
    </lineage>
</organism>
<reference evidence="12" key="1">
    <citation type="submission" date="2023-03" db="EMBL/GenBank/DDBJ databases">
        <title>Andean soil-derived lignocellulolytic bacterial consortium as a source of novel taxa and putative plastic-active enzymes.</title>
        <authorList>
            <person name="Diaz-Garcia L."/>
            <person name="Chuvochina M."/>
            <person name="Feuerriegel G."/>
            <person name="Bunk B."/>
            <person name="Sproer C."/>
            <person name="Streit W.R."/>
            <person name="Rodriguez L.M."/>
            <person name="Overmann J."/>
            <person name="Jimenez D.J."/>
        </authorList>
    </citation>
    <scope>NUCLEOTIDE SEQUENCE</scope>
    <source>
        <strain evidence="12">MAG 7</strain>
    </source>
</reference>
<dbReference type="InterPro" id="IPR050626">
    <property type="entry name" value="Peptidase_M16"/>
</dbReference>
<dbReference type="SUPFAM" id="SSF63411">
    <property type="entry name" value="LuxS/MPP-like metallohydrolase"/>
    <property type="match status" value="4"/>
</dbReference>
<evidence type="ECO:0000259" key="10">
    <source>
        <dbReference type="Pfam" id="PF00675"/>
    </source>
</evidence>
<dbReference type="InterPro" id="IPR001431">
    <property type="entry name" value="Pept_M16_Zn_BS"/>
</dbReference>
<dbReference type="PROSITE" id="PS00143">
    <property type="entry name" value="INSULINASE"/>
    <property type="match status" value="1"/>
</dbReference>
<evidence type="ECO:0000259" key="11">
    <source>
        <dbReference type="Pfam" id="PF05193"/>
    </source>
</evidence>
<evidence type="ECO:0000256" key="6">
    <source>
        <dbReference type="ARBA" id="ARBA00022833"/>
    </source>
</evidence>
<keyword evidence="6" id="KW-0862">Zinc</keyword>
<evidence type="ECO:0000256" key="5">
    <source>
        <dbReference type="ARBA" id="ARBA00022801"/>
    </source>
</evidence>
<dbReference type="PANTHER" id="PTHR43690:SF34">
    <property type="entry name" value="ZINC PROTEASE PQQL-LIKE"/>
    <property type="match status" value="1"/>
</dbReference>
<evidence type="ECO:0000256" key="2">
    <source>
        <dbReference type="ARBA" id="ARBA00007261"/>
    </source>
</evidence>
<keyword evidence="9" id="KW-0732">Signal</keyword>
<dbReference type="InterPro" id="IPR011765">
    <property type="entry name" value="Pept_M16_N"/>
</dbReference>
<evidence type="ECO:0000313" key="12">
    <source>
        <dbReference type="EMBL" id="WEK36081.1"/>
    </source>
</evidence>
<dbReference type="InterPro" id="IPR007863">
    <property type="entry name" value="Peptidase_M16_C"/>
</dbReference>
<comment type="cofactor">
    <cofactor evidence="1">
        <name>Zn(2+)</name>
        <dbReference type="ChEBI" id="CHEBI:29105"/>
    </cofactor>
</comment>
<dbReference type="Pfam" id="PF00675">
    <property type="entry name" value="Peptidase_M16"/>
    <property type="match status" value="1"/>
</dbReference>
<feature type="chain" id="PRO_5042578856" evidence="9">
    <location>
        <begin position="22"/>
        <end position="928"/>
    </location>
</feature>
<evidence type="ECO:0000256" key="3">
    <source>
        <dbReference type="ARBA" id="ARBA00022670"/>
    </source>
</evidence>
<evidence type="ECO:0000256" key="9">
    <source>
        <dbReference type="SAM" id="SignalP"/>
    </source>
</evidence>
<dbReference type="AlphaFoldDB" id="A0AAJ6BIA4"/>
<keyword evidence="7" id="KW-0482">Metalloprotease</keyword>
<gene>
    <name evidence="12" type="ORF">P0Y53_01085</name>
</gene>
<keyword evidence="4" id="KW-0479">Metal-binding</keyword>
<feature type="domain" description="Peptidase M16 N-terminal" evidence="10">
    <location>
        <begin position="45"/>
        <end position="162"/>
    </location>
</feature>
<dbReference type="GO" id="GO:0006508">
    <property type="term" value="P:proteolysis"/>
    <property type="evidence" value="ECO:0007669"/>
    <property type="project" value="UniProtKB-KW"/>
</dbReference>
<dbReference type="Pfam" id="PF05193">
    <property type="entry name" value="Peptidase_M16_C"/>
    <property type="match status" value="2"/>
</dbReference>
<feature type="signal peptide" evidence="9">
    <location>
        <begin position="1"/>
        <end position="21"/>
    </location>
</feature>
<keyword evidence="5" id="KW-0378">Hydrolase</keyword>
<accession>A0AAJ6BIA4</accession>
<dbReference type="GO" id="GO:0046872">
    <property type="term" value="F:metal ion binding"/>
    <property type="evidence" value="ECO:0007669"/>
    <property type="project" value="UniProtKB-KW"/>
</dbReference>
<evidence type="ECO:0000256" key="8">
    <source>
        <dbReference type="RuleBase" id="RU004447"/>
    </source>
</evidence>
<dbReference type="Gene3D" id="3.30.830.10">
    <property type="entry name" value="Metalloenzyme, LuxS/M16 peptidase-like"/>
    <property type="match status" value="4"/>
</dbReference>
<name>A0AAJ6BIA4_9BACT</name>
<dbReference type="EMBL" id="CP119311">
    <property type="protein sequence ID" value="WEK36081.1"/>
    <property type="molecule type" value="Genomic_DNA"/>
</dbReference>
<evidence type="ECO:0000256" key="7">
    <source>
        <dbReference type="ARBA" id="ARBA00023049"/>
    </source>
</evidence>
<dbReference type="Proteomes" id="UP001220610">
    <property type="component" value="Chromosome"/>
</dbReference>
<comment type="similarity">
    <text evidence="2 8">Belongs to the peptidase M16 family.</text>
</comment>
<proteinExistence type="inferred from homology"/>
<feature type="domain" description="Peptidase M16 C-terminal" evidence="11">
    <location>
        <begin position="689"/>
        <end position="856"/>
    </location>
</feature>
<evidence type="ECO:0000313" key="13">
    <source>
        <dbReference type="Proteomes" id="UP001220610"/>
    </source>
</evidence>
<feature type="domain" description="Peptidase M16 C-terminal" evidence="11">
    <location>
        <begin position="201"/>
        <end position="382"/>
    </location>
</feature>